<evidence type="ECO:0000256" key="1">
    <source>
        <dbReference type="SAM" id="MobiDB-lite"/>
    </source>
</evidence>
<keyword evidence="3" id="KW-1185">Reference proteome</keyword>
<name>A0A7D9E520_PARCT</name>
<reference evidence="2" key="1">
    <citation type="submission" date="2020-04" db="EMBL/GenBank/DDBJ databases">
        <authorList>
            <person name="Alioto T."/>
            <person name="Alioto T."/>
            <person name="Gomez Garrido J."/>
        </authorList>
    </citation>
    <scope>NUCLEOTIDE SEQUENCE</scope>
    <source>
        <strain evidence="2">A484AB</strain>
    </source>
</reference>
<feature type="compositionally biased region" description="Polar residues" evidence="1">
    <location>
        <begin position="1"/>
        <end position="11"/>
    </location>
</feature>
<accession>A0A7D9E520</accession>
<dbReference type="OrthoDB" id="5988115at2759"/>
<proteinExistence type="predicted"/>
<evidence type="ECO:0000313" key="2">
    <source>
        <dbReference type="EMBL" id="CAB4000772.1"/>
    </source>
</evidence>
<gene>
    <name evidence="2" type="ORF">PACLA_8A074225</name>
</gene>
<protein>
    <submittedName>
        <fullName evidence="2">Uncharacterized protein</fullName>
    </submittedName>
</protein>
<feature type="compositionally biased region" description="Basic residues" evidence="1">
    <location>
        <begin position="13"/>
        <end position="27"/>
    </location>
</feature>
<evidence type="ECO:0000313" key="3">
    <source>
        <dbReference type="Proteomes" id="UP001152795"/>
    </source>
</evidence>
<organism evidence="2 3">
    <name type="scientific">Paramuricea clavata</name>
    <name type="common">Red gorgonian</name>
    <name type="synonym">Violescent sea-whip</name>
    <dbReference type="NCBI Taxonomy" id="317549"/>
    <lineage>
        <taxon>Eukaryota</taxon>
        <taxon>Metazoa</taxon>
        <taxon>Cnidaria</taxon>
        <taxon>Anthozoa</taxon>
        <taxon>Octocorallia</taxon>
        <taxon>Malacalcyonacea</taxon>
        <taxon>Plexauridae</taxon>
        <taxon>Paramuricea</taxon>
    </lineage>
</organism>
<dbReference type="AlphaFoldDB" id="A0A7D9E520"/>
<dbReference type="EMBL" id="CACRXK020003923">
    <property type="protein sequence ID" value="CAB4000772.1"/>
    <property type="molecule type" value="Genomic_DNA"/>
</dbReference>
<sequence length="381" mass="43094">MAEEQQVSSCKVSAKKTSKARGKPKPKQFRWETGMVENLIKCLQAYKSEMEYKNVDFDGDRPAQYTWVRQEMAKLYDEDTSIFGPVFLSPPSIPFSTMCKEEKEEYTKQNQAENELTKKGYSRIREKIKDIRQNFSQAVTNGRRSGSGKIVFEFYDELVVIWGGSAATKPLEFGVISDNFQGAEQESEDNTLVNSVVVEDDNVNEQTTLNEHDMADLDLDIDQPDGNIHDVIKAAEVAQKRKISNQIPHLIDNKRKHLEKALSAAQRDKLLLNEAKEDSTFRKNLAEATRQSTESFAIALKDVSTSIMNVGNGISRSMEMMSQAIMAQVMSNSQPRGPFNQNLFYQHGEMSHPPPVFQTHNGMYPHNPPCPSNSNIEPNNE</sequence>
<feature type="region of interest" description="Disordered" evidence="1">
    <location>
        <begin position="1"/>
        <end position="27"/>
    </location>
</feature>
<comment type="caution">
    <text evidence="2">The sequence shown here is derived from an EMBL/GenBank/DDBJ whole genome shotgun (WGS) entry which is preliminary data.</text>
</comment>
<dbReference type="Proteomes" id="UP001152795">
    <property type="component" value="Unassembled WGS sequence"/>
</dbReference>